<dbReference type="EMBL" id="CALTRL010000112">
    <property type="protein sequence ID" value="CAH7666468.1"/>
    <property type="molecule type" value="Genomic_DNA"/>
</dbReference>
<organism evidence="2 3">
    <name type="scientific">Phakopsora pachyrhizi</name>
    <name type="common">Asian soybean rust disease fungus</name>
    <dbReference type="NCBI Taxonomy" id="170000"/>
    <lineage>
        <taxon>Eukaryota</taxon>
        <taxon>Fungi</taxon>
        <taxon>Dikarya</taxon>
        <taxon>Basidiomycota</taxon>
        <taxon>Pucciniomycotina</taxon>
        <taxon>Pucciniomycetes</taxon>
        <taxon>Pucciniales</taxon>
        <taxon>Phakopsoraceae</taxon>
        <taxon>Phakopsora</taxon>
    </lineage>
</organism>
<keyword evidence="1" id="KW-1133">Transmembrane helix</keyword>
<accession>A0AAV0AID6</accession>
<proteinExistence type="predicted"/>
<evidence type="ECO:0000256" key="1">
    <source>
        <dbReference type="SAM" id="Phobius"/>
    </source>
</evidence>
<dbReference type="PANTHER" id="PTHR31323:SF1">
    <property type="entry name" value="MECHANOSENSITIVE ION CHANNEL PROTEIN"/>
    <property type="match status" value="1"/>
</dbReference>
<gene>
    <name evidence="2" type="ORF">PPACK8108_LOCUS820</name>
</gene>
<name>A0AAV0AID6_PHAPC</name>
<evidence type="ECO:0000313" key="2">
    <source>
        <dbReference type="EMBL" id="CAH7666468.1"/>
    </source>
</evidence>
<keyword evidence="3" id="KW-1185">Reference proteome</keyword>
<dbReference type="AlphaFoldDB" id="A0AAV0AID6"/>
<protein>
    <submittedName>
        <fullName evidence="2">Uncharacterized protein</fullName>
    </submittedName>
</protein>
<dbReference type="GO" id="GO:0005262">
    <property type="term" value="F:calcium channel activity"/>
    <property type="evidence" value="ECO:0007669"/>
    <property type="project" value="TreeGrafter"/>
</dbReference>
<dbReference type="PANTHER" id="PTHR31323">
    <property type="entry name" value="MECHANOSENSITIVE ION CHANNEL PROTEIN MSY2"/>
    <property type="match status" value="1"/>
</dbReference>
<dbReference type="GO" id="GO:0006874">
    <property type="term" value="P:intracellular calcium ion homeostasis"/>
    <property type="evidence" value="ECO:0007669"/>
    <property type="project" value="TreeGrafter"/>
</dbReference>
<feature type="transmembrane region" description="Helical" evidence="1">
    <location>
        <begin position="21"/>
        <end position="43"/>
    </location>
</feature>
<reference evidence="2" key="1">
    <citation type="submission" date="2022-06" db="EMBL/GenBank/DDBJ databases">
        <authorList>
            <consortium name="SYNGENTA / RWTH Aachen University"/>
        </authorList>
    </citation>
    <scope>NUCLEOTIDE SEQUENCE</scope>
</reference>
<keyword evidence="1" id="KW-0812">Transmembrane</keyword>
<dbReference type="SUPFAM" id="SSF50182">
    <property type="entry name" value="Sm-like ribonucleoproteins"/>
    <property type="match status" value="1"/>
</dbReference>
<dbReference type="InterPro" id="IPR010920">
    <property type="entry name" value="LSM_dom_sf"/>
</dbReference>
<dbReference type="Proteomes" id="UP001153365">
    <property type="component" value="Unassembled WGS sequence"/>
</dbReference>
<sequence length="132" mass="14555">MIFQAQLLQDISHTIGKLDQIMMALEAVIFIFIALLVTGINFAKTLTSVYTVGIAAAFIFKETSGKVFDSTIMVFCKHPYNTGGQIIIDNGGVKEVLMAKLIGLLTTVFVHWDGTKWFAPNTLLGQKFIINL</sequence>
<evidence type="ECO:0000313" key="3">
    <source>
        <dbReference type="Proteomes" id="UP001153365"/>
    </source>
</evidence>
<keyword evidence="1" id="KW-0472">Membrane</keyword>
<comment type="caution">
    <text evidence="2">The sequence shown here is derived from an EMBL/GenBank/DDBJ whole genome shotgun (WGS) entry which is preliminary data.</text>
</comment>